<dbReference type="AlphaFoldDB" id="A0A2N3IRK4"/>
<dbReference type="EMBL" id="LJZX01000056">
    <property type="protein sequence ID" value="PKQ74330.1"/>
    <property type="molecule type" value="Genomic_DNA"/>
</dbReference>
<dbReference type="RefSeq" id="WP_101319995.1">
    <property type="nucleotide sequence ID" value="NZ_CAWNSS010000056.1"/>
</dbReference>
<accession>A0A2N3IRK4</accession>
<feature type="compositionally biased region" description="Low complexity" evidence="1">
    <location>
        <begin position="301"/>
        <end position="328"/>
    </location>
</feature>
<evidence type="ECO:0000256" key="2">
    <source>
        <dbReference type="SAM" id="Phobius"/>
    </source>
</evidence>
<feature type="transmembrane region" description="Helical" evidence="2">
    <location>
        <begin position="43"/>
        <end position="65"/>
    </location>
</feature>
<reference evidence="3 4" key="1">
    <citation type="journal article" date="2017" name="Front. Microbiol.">
        <title>Strong Genomic and Phenotypic Heterogeneity in the Aeromonas sobria Species Complex.</title>
        <authorList>
            <person name="Gauthier J."/>
            <person name="Vincent A.T."/>
            <person name="Charette S.J."/>
            <person name="Derome N."/>
        </authorList>
    </citation>
    <scope>NUCLEOTIDE SEQUENCE [LARGE SCALE GENOMIC DNA]</scope>
    <source>
        <strain evidence="3 4">JF2635</strain>
    </source>
</reference>
<feature type="region of interest" description="Disordered" evidence="1">
    <location>
        <begin position="419"/>
        <end position="448"/>
    </location>
</feature>
<feature type="transmembrane region" description="Helical" evidence="2">
    <location>
        <begin position="518"/>
        <end position="539"/>
    </location>
</feature>
<protein>
    <submittedName>
        <fullName evidence="3">Uncharacterized protein</fullName>
    </submittedName>
</protein>
<gene>
    <name evidence="3" type="ORF">AOX56_05505</name>
</gene>
<keyword evidence="2" id="KW-1133">Transmembrane helix</keyword>
<comment type="caution">
    <text evidence="3">The sequence shown here is derived from an EMBL/GenBank/DDBJ whole genome shotgun (WGS) entry which is preliminary data.</text>
</comment>
<organism evidence="3 4">
    <name type="scientific">Aeromonas sobria</name>
    <dbReference type="NCBI Taxonomy" id="646"/>
    <lineage>
        <taxon>Bacteria</taxon>
        <taxon>Pseudomonadati</taxon>
        <taxon>Pseudomonadota</taxon>
        <taxon>Gammaproteobacteria</taxon>
        <taxon>Aeromonadales</taxon>
        <taxon>Aeromonadaceae</taxon>
        <taxon>Aeromonas</taxon>
    </lineage>
</organism>
<feature type="compositionally biased region" description="Polar residues" evidence="1">
    <location>
        <begin position="434"/>
        <end position="448"/>
    </location>
</feature>
<dbReference type="Proteomes" id="UP000233526">
    <property type="component" value="Unassembled WGS sequence"/>
</dbReference>
<evidence type="ECO:0000256" key="1">
    <source>
        <dbReference type="SAM" id="MobiDB-lite"/>
    </source>
</evidence>
<keyword evidence="2" id="KW-0812">Transmembrane</keyword>
<feature type="region of interest" description="Disordered" evidence="1">
    <location>
        <begin position="280"/>
        <end position="328"/>
    </location>
</feature>
<keyword evidence="2" id="KW-0472">Membrane</keyword>
<evidence type="ECO:0000313" key="3">
    <source>
        <dbReference type="EMBL" id="PKQ74330.1"/>
    </source>
</evidence>
<evidence type="ECO:0000313" key="4">
    <source>
        <dbReference type="Proteomes" id="UP000233526"/>
    </source>
</evidence>
<sequence length="541" mass="57378">MRSYREIIPAINWRWITNKTLKALMYCINPLNFFKLIFRLFKWAIFIMFGAIALGMLTLAIGNYAHAAEWVPAHKEDSPQTGSIGGFNNPTYLSGNYTVDQAVSALVTQCLGSGYKNCSSDGNLKLVQLPIYNLTVVFYSPANLTKPVTRDINFSVLTSVPKYSCPPPNNPTFTFGPKVTNDGTICEKKPVQCLLGSVKDTNAITGKEFCRPICEGIAGNTYGEPGQPVSYFTSTFGSVKIQCYGQCSVSTVGGAINPGGNPNVWMGVIKFTGENCPIQSNGNVEDSSTAGVDTPVTPPDSSQATNNAQNQLQNAASSAISNTTSGATGTATLNTVVDKIAETSNKEIKANSEQNAALGKVIQQTGKDIQSSIKEAQLSASQGGAGAGLGQIQTANAIKDGNAQMGTKLDAIKDAIEKQDEGEGDKPLPPGDTTIKTDPTSVNPNPNDWGTRNYGTVMQQHVTAMNSLPLFSSISGFFEVNMGAGTCPSFSIDVPDIGGVGGGSLVFDVFCNADLQKIFEIIALCVKLLGLYAAFRIALLD</sequence>
<name>A0A2N3IRK4_AERSO</name>
<feature type="compositionally biased region" description="Polar residues" evidence="1">
    <location>
        <begin position="280"/>
        <end position="291"/>
    </location>
</feature>
<proteinExistence type="predicted"/>